<dbReference type="Pfam" id="PF00685">
    <property type="entry name" value="Sulfotransfer_1"/>
    <property type="match status" value="1"/>
</dbReference>
<dbReference type="GO" id="GO:0008146">
    <property type="term" value="F:sulfotransferase activity"/>
    <property type="evidence" value="ECO:0007669"/>
    <property type="project" value="InterPro"/>
</dbReference>
<dbReference type="InterPro" id="IPR037359">
    <property type="entry name" value="NST/OST"/>
</dbReference>
<evidence type="ECO:0000256" key="2">
    <source>
        <dbReference type="ARBA" id="ARBA00023180"/>
    </source>
</evidence>
<dbReference type="EMBL" id="MFGX01000111">
    <property type="protein sequence ID" value="OGF53200.1"/>
    <property type="molecule type" value="Genomic_DNA"/>
</dbReference>
<evidence type="ECO:0000259" key="3">
    <source>
        <dbReference type="Pfam" id="PF00685"/>
    </source>
</evidence>
<gene>
    <name evidence="4" type="ORF">A2Z21_05560</name>
</gene>
<keyword evidence="2" id="KW-0325">Glycoprotein</keyword>
<dbReference type="InterPro" id="IPR027417">
    <property type="entry name" value="P-loop_NTPase"/>
</dbReference>
<dbReference type="PANTHER" id="PTHR10605">
    <property type="entry name" value="HEPARAN SULFATE SULFOTRANSFERASE"/>
    <property type="match status" value="1"/>
</dbReference>
<evidence type="ECO:0000313" key="5">
    <source>
        <dbReference type="Proteomes" id="UP000179157"/>
    </source>
</evidence>
<reference evidence="4 5" key="1">
    <citation type="journal article" date="2016" name="Nat. Commun.">
        <title>Thousands of microbial genomes shed light on interconnected biogeochemical processes in an aquifer system.</title>
        <authorList>
            <person name="Anantharaman K."/>
            <person name="Brown C.T."/>
            <person name="Hug L.A."/>
            <person name="Sharon I."/>
            <person name="Castelle C.J."/>
            <person name="Probst A.J."/>
            <person name="Thomas B.C."/>
            <person name="Singh A."/>
            <person name="Wilkins M.J."/>
            <person name="Karaoz U."/>
            <person name="Brodie E.L."/>
            <person name="Williams K.H."/>
            <person name="Hubbard S.S."/>
            <person name="Banfield J.F."/>
        </authorList>
    </citation>
    <scope>NUCLEOTIDE SEQUENCE [LARGE SCALE GENOMIC DNA]</scope>
    <source>
        <strain evidence="5">RBG_16_55_9</strain>
    </source>
</reference>
<dbReference type="SUPFAM" id="SSF52540">
    <property type="entry name" value="P-loop containing nucleoside triphosphate hydrolases"/>
    <property type="match status" value="1"/>
</dbReference>
<dbReference type="PANTHER" id="PTHR10605:SF56">
    <property type="entry name" value="BIFUNCTIONAL HEPARAN SULFATE N-DEACETYLASE_N-SULFOTRANSFERASE"/>
    <property type="match status" value="1"/>
</dbReference>
<evidence type="ECO:0000256" key="1">
    <source>
        <dbReference type="ARBA" id="ARBA00022679"/>
    </source>
</evidence>
<name>A0A1F5UQ16_FRAXR</name>
<protein>
    <recommendedName>
        <fullName evidence="3">Sulfotransferase domain-containing protein</fullName>
    </recommendedName>
</protein>
<keyword evidence="1" id="KW-0808">Transferase</keyword>
<dbReference type="Proteomes" id="UP000179157">
    <property type="component" value="Unassembled WGS sequence"/>
</dbReference>
<feature type="domain" description="Sulfotransferase" evidence="3">
    <location>
        <begin position="5"/>
        <end position="200"/>
    </location>
</feature>
<organism evidence="4 5">
    <name type="scientific">Fraserbacteria sp. (strain RBG_16_55_9)</name>
    <dbReference type="NCBI Taxonomy" id="1817864"/>
    <lineage>
        <taxon>Bacteria</taxon>
        <taxon>Candidatus Fraseribacteriota</taxon>
    </lineage>
</organism>
<dbReference type="Gene3D" id="3.40.50.300">
    <property type="entry name" value="P-loop containing nucleotide triphosphate hydrolases"/>
    <property type="match status" value="1"/>
</dbReference>
<accession>A0A1F5UQ16</accession>
<dbReference type="AlphaFoldDB" id="A0A1F5UQ16"/>
<evidence type="ECO:0000313" key="4">
    <source>
        <dbReference type="EMBL" id="OGF53200.1"/>
    </source>
</evidence>
<dbReference type="InterPro" id="IPR000863">
    <property type="entry name" value="Sulfotransferase_dom"/>
</dbReference>
<dbReference type="STRING" id="1817864.A2Z21_05560"/>
<sequence>MTMPNFLIIGAPRSGTTMLYEGLKQHPEIYMSSDKEPWFFALEGNKEPFRGPRDLQGVRDLEEYRALFRGARGKKAIGEASTLYLYSPEAPHRIQQHIPHVKLIASLRNPVDRAYSNFLQHVAQGREAEDFEAALNAEEERMKRGWAPFWCYRRMGFYAEQLSRYMALFHSEQLLVFLYEDIERDLLGVSRKIFQFLGVDEAFMPDLSVMRNVSGIPKNQLAHRVVDALLTGARPVKAFLRPLLPRGLRWHLIARLTDLKNRNLVKPPLAPEMRKKLIQVYRGDILKLQELIQRDLSSWLK</sequence>
<proteinExistence type="predicted"/>
<comment type="caution">
    <text evidence="4">The sequence shown here is derived from an EMBL/GenBank/DDBJ whole genome shotgun (WGS) entry which is preliminary data.</text>
</comment>